<keyword evidence="2" id="KW-1185">Reference proteome</keyword>
<dbReference type="AlphaFoldDB" id="A0A4S2KXY9"/>
<name>A0A4S2KXY9_9HYME</name>
<evidence type="ECO:0000313" key="2">
    <source>
        <dbReference type="Proteomes" id="UP000310200"/>
    </source>
</evidence>
<accession>A0A4S2KXY9</accession>
<comment type="caution">
    <text evidence="1">The sequence shown here is derived from an EMBL/GenBank/DDBJ whole genome shotgun (WGS) entry which is preliminary data.</text>
</comment>
<sequence length="233" mass="26264">MLTPIPNENKLSCARSQLGREDSSQWEPREYLISICVIGNTIVCEYEENFCVTPLGNVNTRVILCKSNLITAHPDDTHTARAERTCRRYIVSNLKFPCELVTGKSRIPPRGSAIRSRSGNYFLFGSISPQRPRDEGANYDHRFSGRILLTTMLLTDAYFASENLTATTKRSRVVDRAICTFLIRVMTVNVRLGSPILRVLLRSMLPDVFVTAVAYEHDHHDHTADHGAKSEPI</sequence>
<protein>
    <submittedName>
        <fullName evidence="1">Uncharacterized protein</fullName>
    </submittedName>
</protein>
<proteinExistence type="predicted"/>
<dbReference type="EMBL" id="QBLH01001127">
    <property type="protein sequence ID" value="TGZ53068.1"/>
    <property type="molecule type" value="Genomic_DNA"/>
</dbReference>
<dbReference type="Proteomes" id="UP000310200">
    <property type="component" value="Unassembled WGS sequence"/>
</dbReference>
<organism evidence="1 2">
    <name type="scientific">Temnothorax longispinosus</name>
    <dbReference type="NCBI Taxonomy" id="300112"/>
    <lineage>
        <taxon>Eukaryota</taxon>
        <taxon>Metazoa</taxon>
        <taxon>Ecdysozoa</taxon>
        <taxon>Arthropoda</taxon>
        <taxon>Hexapoda</taxon>
        <taxon>Insecta</taxon>
        <taxon>Pterygota</taxon>
        <taxon>Neoptera</taxon>
        <taxon>Endopterygota</taxon>
        <taxon>Hymenoptera</taxon>
        <taxon>Apocrita</taxon>
        <taxon>Aculeata</taxon>
        <taxon>Formicoidea</taxon>
        <taxon>Formicidae</taxon>
        <taxon>Myrmicinae</taxon>
        <taxon>Temnothorax</taxon>
    </lineage>
</organism>
<reference evidence="1 2" key="1">
    <citation type="journal article" date="2019" name="Philos. Trans. R. Soc. Lond., B, Biol. Sci.">
        <title>Ant behaviour and brain gene expression of defending hosts depend on the ecological success of the intruding social parasite.</title>
        <authorList>
            <person name="Kaur R."/>
            <person name="Stoldt M."/>
            <person name="Jongepier E."/>
            <person name="Feldmeyer B."/>
            <person name="Menzel F."/>
            <person name="Bornberg-Bauer E."/>
            <person name="Foitzik S."/>
        </authorList>
    </citation>
    <scope>NUCLEOTIDE SEQUENCE [LARGE SCALE GENOMIC DNA]</scope>
    <source>
        <tissue evidence="1">Whole body</tissue>
    </source>
</reference>
<gene>
    <name evidence="1" type="ORF">DBV15_00636</name>
</gene>
<evidence type="ECO:0000313" key="1">
    <source>
        <dbReference type="EMBL" id="TGZ53068.1"/>
    </source>
</evidence>